<dbReference type="OrthoDB" id="1453311at2"/>
<name>R4WSB5_9BURK</name>
<keyword evidence="2" id="KW-1185">Reference proteome</keyword>
<geneLocation type="plasmid" evidence="1 2">
    <name>p1</name>
</geneLocation>
<accession>R4WSB5</accession>
<dbReference type="HOGENOM" id="CLU_584853_0_0_4"/>
<dbReference type="KEGG" id="buo:BRPE64_DCDS06170"/>
<dbReference type="Proteomes" id="UP000013966">
    <property type="component" value="Plasmid p1"/>
</dbReference>
<dbReference type="InterPro" id="IPR029470">
    <property type="entry name" value="PDDEXK_4"/>
</dbReference>
<dbReference type="AlphaFoldDB" id="R4WSB5"/>
<dbReference type="Pfam" id="PF14281">
    <property type="entry name" value="PDDEXK_4"/>
    <property type="match status" value="1"/>
</dbReference>
<sequence>MPDPNIVSAASTDAAWAEFFEHFKNFDQRRKEQKQRGLNDYSLLAAVLQISDEVRLHSRFLFSMLNPDGAHFQNGAFGQAFMATLGYADWLDWSKVRVFREHDYIDLYLTDGERHVLIENKLNAIDQPGQVSRYIDSVRAWCNEREMPASSDHILFVYLSNGRRTPTHVSLQPYELSASSDGSFVVDKEQRKVARYANAHYRDHIQSWISTCLERVRHVDNLRNAFMEYRLVVERVTKTHKSRVMNLEDFLLEDSAELDSPTRIRHAFEIARQVSSLKAKWLTDMFEAGLRELLDRVARDHLIPIDAAESEDLEPFQFAPHHARRFFLERGNRDAKNKGRFWRFLTRSSFGPIALAVLFGARNLHIGLLPLRLGDSGDMGFDGKRPIDEFKLVHNAQIFEFKQHAAINGVFPGLISWTVRLDEEIENLSRFEDSRSKFVMIALLEHVLKESAALLHRSQTENEIFTR</sequence>
<evidence type="ECO:0000313" key="2">
    <source>
        <dbReference type="Proteomes" id="UP000013966"/>
    </source>
</evidence>
<proteinExistence type="predicted"/>
<reference evidence="1 2" key="1">
    <citation type="journal article" date="2013" name="Genome Announc.">
        <title>Complete Genome Sequence of Burkholderia sp. Strain RPE64, Bacterial Symbiont of the Bean Bug Riptortus pedestris.</title>
        <authorList>
            <person name="Shibata T.F."/>
            <person name="Maeda T."/>
            <person name="Nikoh N."/>
            <person name="Yamaguchi K."/>
            <person name="Oshima K."/>
            <person name="Hattori M."/>
            <person name="Nishiyama T."/>
            <person name="Hasebe M."/>
            <person name="Fukatsu T."/>
            <person name="Kikuchi Y."/>
            <person name="Shigenobu S."/>
        </authorList>
    </citation>
    <scope>NUCLEOTIDE SEQUENCE [LARGE SCALE GENOMIC DNA]</scope>
    <source>
        <plasmid evidence="1 2">p1</plasmid>
    </source>
</reference>
<dbReference type="PATRIC" id="fig|758793.3.peg.5760"/>
<reference evidence="1 2" key="2">
    <citation type="journal article" date="2018" name="Int. J. Syst. Evol. Microbiol.">
        <title>Burkholderia insecticola sp. nov., a gut symbiotic bacterium of the bean bug Riptortus pedestris.</title>
        <authorList>
            <person name="Takeshita K."/>
            <person name="Tamaki H."/>
            <person name="Ohbayashi T."/>
            <person name="Meng X.-Y."/>
            <person name="Sone T."/>
            <person name="Mitani Y."/>
            <person name="Peeters C."/>
            <person name="Kikuchi Y."/>
            <person name="Vandamme P."/>
        </authorList>
    </citation>
    <scope>NUCLEOTIDE SEQUENCE [LARGE SCALE GENOMIC DNA]</scope>
    <source>
        <strain evidence="1">RPE64</strain>
        <plasmid evidence="1 2">p1</plasmid>
    </source>
</reference>
<keyword evidence="1" id="KW-0614">Plasmid</keyword>
<protein>
    <submittedName>
        <fullName evidence="1">Uncharacterized protein</fullName>
    </submittedName>
</protein>
<dbReference type="EMBL" id="AP013061">
    <property type="protein sequence ID" value="BAN27553.1"/>
    <property type="molecule type" value="Genomic_DNA"/>
</dbReference>
<gene>
    <name evidence="1" type="ORF">BRPE64_DCDS06170</name>
</gene>
<organism evidence="1 2">
    <name type="scientific">Caballeronia insecticola</name>
    <dbReference type="NCBI Taxonomy" id="758793"/>
    <lineage>
        <taxon>Bacteria</taxon>
        <taxon>Pseudomonadati</taxon>
        <taxon>Pseudomonadota</taxon>
        <taxon>Betaproteobacteria</taxon>
        <taxon>Burkholderiales</taxon>
        <taxon>Burkholderiaceae</taxon>
        <taxon>Caballeronia</taxon>
    </lineage>
</organism>
<evidence type="ECO:0000313" key="1">
    <source>
        <dbReference type="EMBL" id="BAN27553.1"/>
    </source>
</evidence>